<gene>
    <name evidence="1" type="ORF">AVEN_189994_1</name>
</gene>
<sequence length="90" mass="10338">MHCQKLSELSGWMKLALHLHMSQKLIDFQGETETSMQYADQNYQAFSETEQHCIAQARNYRLSGSIAITRRPKLSFRGGQELACMGRETL</sequence>
<comment type="caution">
    <text evidence="1">The sequence shown here is derived from an EMBL/GenBank/DDBJ whole genome shotgun (WGS) entry which is preliminary data.</text>
</comment>
<proteinExistence type="predicted"/>
<dbReference type="AlphaFoldDB" id="A0A4Y2R1A7"/>
<evidence type="ECO:0000313" key="1">
    <source>
        <dbReference type="EMBL" id="GBN69402.1"/>
    </source>
</evidence>
<reference evidence="1 2" key="1">
    <citation type="journal article" date="2019" name="Sci. Rep.">
        <title>Orb-weaving spider Araneus ventricosus genome elucidates the spidroin gene catalogue.</title>
        <authorList>
            <person name="Kono N."/>
            <person name="Nakamura H."/>
            <person name="Ohtoshi R."/>
            <person name="Moran D.A.P."/>
            <person name="Shinohara A."/>
            <person name="Yoshida Y."/>
            <person name="Fujiwara M."/>
            <person name="Mori M."/>
            <person name="Tomita M."/>
            <person name="Arakawa K."/>
        </authorList>
    </citation>
    <scope>NUCLEOTIDE SEQUENCE [LARGE SCALE GENOMIC DNA]</scope>
</reference>
<protein>
    <submittedName>
        <fullName evidence="1">Uncharacterized protein</fullName>
    </submittedName>
</protein>
<organism evidence="1 2">
    <name type="scientific">Araneus ventricosus</name>
    <name type="common">Orbweaver spider</name>
    <name type="synonym">Epeira ventricosa</name>
    <dbReference type="NCBI Taxonomy" id="182803"/>
    <lineage>
        <taxon>Eukaryota</taxon>
        <taxon>Metazoa</taxon>
        <taxon>Ecdysozoa</taxon>
        <taxon>Arthropoda</taxon>
        <taxon>Chelicerata</taxon>
        <taxon>Arachnida</taxon>
        <taxon>Araneae</taxon>
        <taxon>Araneomorphae</taxon>
        <taxon>Entelegynae</taxon>
        <taxon>Araneoidea</taxon>
        <taxon>Araneidae</taxon>
        <taxon>Araneus</taxon>
    </lineage>
</organism>
<evidence type="ECO:0000313" key="2">
    <source>
        <dbReference type="Proteomes" id="UP000499080"/>
    </source>
</evidence>
<dbReference type="EMBL" id="BGPR01141904">
    <property type="protein sequence ID" value="GBN69402.1"/>
    <property type="molecule type" value="Genomic_DNA"/>
</dbReference>
<name>A0A4Y2R1A7_ARAVE</name>
<accession>A0A4Y2R1A7</accession>
<keyword evidence="2" id="KW-1185">Reference proteome</keyword>
<dbReference type="Proteomes" id="UP000499080">
    <property type="component" value="Unassembled WGS sequence"/>
</dbReference>